<organism evidence="1 2">
    <name type="scientific">Microcystis panniformis FACHB-1757</name>
    <dbReference type="NCBI Taxonomy" id="1638788"/>
    <lineage>
        <taxon>Bacteria</taxon>
        <taxon>Bacillati</taxon>
        <taxon>Cyanobacteriota</taxon>
        <taxon>Cyanophyceae</taxon>
        <taxon>Oscillatoriophycideae</taxon>
        <taxon>Chroococcales</taxon>
        <taxon>Microcystaceae</taxon>
        <taxon>Microcystis</taxon>
    </lineage>
</organism>
<gene>
    <name evidence="1" type="ORF">VL20_5738</name>
</gene>
<name>A0A0K1S8V3_9CHRO</name>
<sequence length="143" mass="15548">MEKQVNCAVDCLNGCILGDRCPNQAHAAEAAKFIAETSLEKMLEMAEAARLKKLTQPTQWIIPVDILAAVKRTAIPKPHDLGFCFFTEGFFAPALTDLLCSGLMVALQTDTASPAAKIFLSSHAKLITCPIELKPLRGNDRHV</sequence>
<dbReference type="AlphaFoldDB" id="A0A0K1S8V3"/>
<accession>A0A0K1S8V3</accession>
<evidence type="ECO:0000313" key="1">
    <source>
        <dbReference type="EMBL" id="AKV70549.1"/>
    </source>
</evidence>
<dbReference type="Proteomes" id="UP000068167">
    <property type="component" value="Chromosome"/>
</dbReference>
<proteinExistence type="predicted"/>
<dbReference type="KEGG" id="mpk:VL20_5738"/>
<dbReference type="PATRIC" id="fig|1638788.3.peg.5779"/>
<evidence type="ECO:0000313" key="2">
    <source>
        <dbReference type="Proteomes" id="UP000068167"/>
    </source>
</evidence>
<reference evidence="1 2" key="1">
    <citation type="journal article" date="2016" name="Stand. Genomic Sci.">
        <title>Complete genome sequence and genomic characterization of Microcystis panniformis FACHB 1757 by third-generation sequencing.</title>
        <authorList>
            <person name="Zhang J.Y."/>
            <person name="Guan R."/>
            <person name="Zhang H.J."/>
            <person name="Li H."/>
            <person name="Xiao P."/>
            <person name="Yu G.L."/>
            <person name="Du L."/>
            <person name="Cao D.M."/>
            <person name="Zhu B.C."/>
            <person name="Li R.H."/>
            <person name="Lu Z.H."/>
        </authorList>
    </citation>
    <scope>NUCLEOTIDE SEQUENCE [LARGE SCALE GENOMIC DNA]</scope>
    <source>
        <strain evidence="1 2">FACHB-1757</strain>
    </source>
</reference>
<protein>
    <submittedName>
        <fullName evidence="1">Uncharacterized protein</fullName>
    </submittedName>
</protein>
<keyword evidence="2" id="KW-1185">Reference proteome</keyword>
<dbReference type="EMBL" id="CP011339">
    <property type="protein sequence ID" value="AKV70549.1"/>
    <property type="molecule type" value="Genomic_DNA"/>
</dbReference>